<dbReference type="AlphaFoldDB" id="A0A6L2P7A1"/>
<feature type="domain" description="Reverse transcriptase Ty1/copia-type" evidence="1">
    <location>
        <begin position="90"/>
        <end position="132"/>
    </location>
</feature>
<evidence type="ECO:0000313" key="2">
    <source>
        <dbReference type="EMBL" id="GEU93469.1"/>
    </source>
</evidence>
<name>A0A6L2P7A1_TANCI</name>
<dbReference type="InterPro" id="IPR013103">
    <property type="entry name" value="RVT_2"/>
</dbReference>
<sequence length="637" mass="71906">MKKDSEIYKGKKERVKSIALKAKKESSDDETLISESDDEEYDMAVRNFKSSLEEKNQKAFIGGSWSDSKDEAEDKTNDETCLMAQSSNEDLVPLPKNQLVIGTKWVYRNKVDENSILSRNKARLVAQGYNQQEECSSCGALYTTDYYCSNGSLVDKIICDLNKAPNSPHLHTFSSNQRHCFHCKDVLGDGEFYQRCTCMRCGSGLSKGLCLICKNNQNSLNDSSSVPKNSSQSLPHINHHYCYECSDPLDGIFCKRCTCKSCGKDAHIGYNRPPKVSVAEKRTKEDQAANARYWKILACYDDDDDDYAFAITPNEPVNSLSMGDELLDTIPTTKSDEFIKSSVENLVPNPSESKGENKCDMPVCEALITFSNILFDSDYEFYSSDDQSFSDKDFSKEIYSNPLFDEEIIPIKIDSHHYNAEFDLIESMLNHDSSIISSSKIDSLFDEFAGELTLLESIPPGIDETDCYPEEETYFTMRLFDSLMEEIDLSFTLDYTMPPGIKEDDYDSERYILILKDLLSNDTLSLPEIESFYFDIPSFSRPLAKPPNGNIGILNVKMMGDISEQKVPMPKLMITLVLNQEKSPDLLSHQGLKAFQPSAKYPMRIHGKNTPILDVPLFHFYPLDQLKYGGIGSSSVT</sequence>
<protein>
    <submittedName>
        <fullName evidence="2">Alpha/beta hydrolases superfamily protein</fullName>
    </submittedName>
</protein>
<organism evidence="2">
    <name type="scientific">Tanacetum cinerariifolium</name>
    <name type="common">Dalmatian daisy</name>
    <name type="synonym">Chrysanthemum cinerariifolium</name>
    <dbReference type="NCBI Taxonomy" id="118510"/>
    <lineage>
        <taxon>Eukaryota</taxon>
        <taxon>Viridiplantae</taxon>
        <taxon>Streptophyta</taxon>
        <taxon>Embryophyta</taxon>
        <taxon>Tracheophyta</taxon>
        <taxon>Spermatophyta</taxon>
        <taxon>Magnoliopsida</taxon>
        <taxon>eudicotyledons</taxon>
        <taxon>Gunneridae</taxon>
        <taxon>Pentapetalae</taxon>
        <taxon>asterids</taxon>
        <taxon>campanulids</taxon>
        <taxon>Asterales</taxon>
        <taxon>Asteraceae</taxon>
        <taxon>Asteroideae</taxon>
        <taxon>Anthemideae</taxon>
        <taxon>Anthemidinae</taxon>
        <taxon>Tanacetum</taxon>
    </lineage>
</organism>
<keyword evidence="2" id="KW-0378">Hydrolase</keyword>
<reference evidence="2" key="1">
    <citation type="journal article" date="2019" name="Sci. Rep.">
        <title>Draft genome of Tanacetum cinerariifolium, the natural source of mosquito coil.</title>
        <authorList>
            <person name="Yamashiro T."/>
            <person name="Shiraishi A."/>
            <person name="Satake H."/>
            <person name="Nakayama K."/>
        </authorList>
    </citation>
    <scope>NUCLEOTIDE SEQUENCE</scope>
</reference>
<gene>
    <name evidence="2" type="ORF">Tci_065447</name>
</gene>
<evidence type="ECO:0000259" key="1">
    <source>
        <dbReference type="Pfam" id="PF07727"/>
    </source>
</evidence>
<dbReference type="Pfam" id="PF07727">
    <property type="entry name" value="RVT_2"/>
    <property type="match status" value="1"/>
</dbReference>
<proteinExistence type="predicted"/>
<dbReference type="EMBL" id="BKCJ010010861">
    <property type="protein sequence ID" value="GEU93469.1"/>
    <property type="molecule type" value="Genomic_DNA"/>
</dbReference>
<dbReference type="GO" id="GO:0016787">
    <property type="term" value="F:hydrolase activity"/>
    <property type="evidence" value="ECO:0007669"/>
    <property type="project" value="UniProtKB-KW"/>
</dbReference>
<comment type="caution">
    <text evidence="2">The sequence shown here is derived from an EMBL/GenBank/DDBJ whole genome shotgun (WGS) entry which is preliminary data.</text>
</comment>
<accession>A0A6L2P7A1</accession>